<evidence type="ECO:0000256" key="1">
    <source>
        <dbReference type="SAM" id="Phobius"/>
    </source>
</evidence>
<dbReference type="KEGG" id="qdo:H9Q78_08750"/>
<dbReference type="Pfam" id="PF18960">
    <property type="entry name" value="DUF5702"/>
    <property type="match status" value="1"/>
</dbReference>
<keyword evidence="1" id="KW-0472">Membrane</keyword>
<dbReference type="AlphaFoldDB" id="A0A7G9G180"/>
<name>A0A7G9G180_9FIRM</name>
<keyword evidence="1" id="KW-0812">Transmembrane</keyword>
<reference evidence="2 3" key="1">
    <citation type="submission" date="2020-08" db="EMBL/GenBank/DDBJ databases">
        <authorList>
            <person name="Liu C."/>
            <person name="Sun Q."/>
        </authorList>
    </citation>
    <scope>NUCLEOTIDE SEQUENCE [LARGE SCALE GENOMIC DNA]</scope>
    <source>
        <strain evidence="2 3">NSJ-38</strain>
    </source>
</reference>
<sequence>MCTKKWMRKWEHRGYQGSLTVFFALILTVLIAIVITSLESARYSALSYFTAQAQESALESVFAGFYRPLWEKYHMFFVADGPGLISTMEDYLSYYENPGKGVVKNGTNLYGFRSEESRAVEIVTVMDDGGAPFFEEISEDMKKHGAGNILSALTGKDKLAEEAETVSSYMEQLSEYGTAVTEIEESFALMDEQGKKLKEQYDALNEALQLKEWPETVGSEITDKAVSCAAEALRISGQEYEKIMTFTEQLKKGVELERTRMLEEQEKISETAYEIMEEGLRDLTEYTEEEGSRRKAADSLKELLEKQAGGLINIEPWENGEITDAFSEAVKQGKEALKDLSYDKGQNGKREESSLLKAVKDWKDQGILALVLDGTVTVSEAHLKESVYPSKLSSFEEQSEGGAVEAAFKKGTAALYMTEHFGTFRETEEDSVLSYEMEYIVGKYDNDKENLTAAVEKLIGLRSGMNFMYLLQDREKSLEAEALAAALVGFTGVYPLIRLTAKLLLAAWALAEAVNDVRRLIKGDEVPLIKNSSDWNLSLTGAGESLRAEGQIVQNRTQEERTRGQQDFWTYEKYLQLLFLLGKTERQGFRAMDLMEANLRQKDSGFFMENCVYHISVETTFQAEARFTQIPFMKRGGASAGKYRFRKLAAYGYQNPRSAGEE</sequence>
<dbReference type="Proteomes" id="UP000515823">
    <property type="component" value="Chromosome"/>
</dbReference>
<accession>A0A7G9G180</accession>
<evidence type="ECO:0000313" key="2">
    <source>
        <dbReference type="EMBL" id="QNM04562.1"/>
    </source>
</evidence>
<gene>
    <name evidence="2" type="ORF">H9Q78_08750</name>
</gene>
<keyword evidence="3" id="KW-1185">Reference proteome</keyword>
<keyword evidence="1" id="KW-1133">Transmembrane helix</keyword>
<evidence type="ECO:0000313" key="3">
    <source>
        <dbReference type="Proteomes" id="UP000515823"/>
    </source>
</evidence>
<organism evidence="2 3">
    <name type="scientific">Qiania dongpingensis</name>
    <dbReference type="NCBI Taxonomy" id="2763669"/>
    <lineage>
        <taxon>Bacteria</taxon>
        <taxon>Bacillati</taxon>
        <taxon>Bacillota</taxon>
        <taxon>Clostridia</taxon>
        <taxon>Lachnospirales</taxon>
        <taxon>Lachnospiraceae</taxon>
        <taxon>Qiania</taxon>
    </lineage>
</organism>
<protein>
    <submittedName>
        <fullName evidence="2">Uncharacterized protein</fullName>
    </submittedName>
</protein>
<feature type="transmembrane region" description="Helical" evidence="1">
    <location>
        <begin position="21"/>
        <end position="38"/>
    </location>
</feature>
<proteinExistence type="predicted"/>
<dbReference type="InterPro" id="IPR043756">
    <property type="entry name" value="DUF5702"/>
</dbReference>
<dbReference type="RefSeq" id="WP_249301048.1">
    <property type="nucleotide sequence ID" value="NZ_CP060634.1"/>
</dbReference>
<dbReference type="EMBL" id="CP060634">
    <property type="protein sequence ID" value="QNM04562.1"/>
    <property type="molecule type" value="Genomic_DNA"/>
</dbReference>